<dbReference type="SUPFAM" id="SSF55620">
    <property type="entry name" value="Tetrahydrobiopterin biosynthesis enzymes-like"/>
    <property type="match status" value="2"/>
</dbReference>
<dbReference type="GO" id="GO:0046654">
    <property type="term" value="P:tetrahydrofolate biosynthetic process"/>
    <property type="evidence" value="ECO:0007669"/>
    <property type="project" value="InterPro"/>
</dbReference>
<dbReference type="InterPro" id="IPR001474">
    <property type="entry name" value="GTP_CycHdrlase_I"/>
</dbReference>
<dbReference type="PROSITE" id="PS00860">
    <property type="entry name" value="GTP_CYCLOHYDROL_1_2"/>
    <property type="match status" value="1"/>
</dbReference>
<organism evidence="8 9">
    <name type="scientific">Elliptochloris bilobata</name>
    <dbReference type="NCBI Taxonomy" id="381761"/>
    <lineage>
        <taxon>Eukaryota</taxon>
        <taxon>Viridiplantae</taxon>
        <taxon>Chlorophyta</taxon>
        <taxon>core chlorophytes</taxon>
        <taxon>Trebouxiophyceae</taxon>
        <taxon>Trebouxiophyceae incertae sedis</taxon>
        <taxon>Elliptochloris clade</taxon>
        <taxon>Elliptochloris</taxon>
    </lineage>
</organism>
<evidence type="ECO:0000313" key="9">
    <source>
        <dbReference type="Proteomes" id="UP001445335"/>
    </source>
</evidence>
<evidence type="ECO:0000256" key="6">
    <source>
        <dbReference type="ARBA" id="ARBA00030854"/>
    </source>
</evidence>
<dbReference type="EC" id="3.5.4.16" evidence="3"/>
<evidence type="ECO:0000313" key="8">
    <source>
        <dbReference type="EMBL" id="KAK9842302.1"/>
    </source>
</evidence>
<keyword evidence="5" id="KW-0378">Hydrolase</keyword>
<evidence type="ECO:0000256" key="4">
    <source>
        <dbReference type="ARBA" id="ARBA00017272"/>
    </source>
</evidence>
<dbReference type="PANTHER" id="PTHR11109:SF7">
    <property type="entry name" value="GTP CYCLOHYDROLASE 1"/>
    <property type="match status" value="1"/>
</dbReference>
<reference evidence="8 9" key="1">
    <citation type="journal article" date="2024" name="Nat. Commun.">
        <title>Phylogenomics reveals the evolutionary origins of lichenization in chlorophyte algae.</title>
        <authorList>
            <person name="Puginier C."/>
            <person name="Libourel C."/>
            <person name="Otte J."/>
            <person name="Skaloud P."/>
            <person name="Haon M."/>
            <person name="Grisel S."/>
            <person name="Petersen M."/>
            <person name="Berrin J.G."/>
            <person name="Delaux P.M."/>
            <person name="Dal Grande F."/>
            <person name="Keller J."/>
        </authorList>
    </citation>
    <scope>NUCLEOTIDE SEQUENCE [LARGE SCALE GENOMIC DNA]</scope>
    <source>
        <strain evidence="8 9">SAG 245.80</strain>
    </source>
</reference>
<dbReference type="InterPro" id="IPR043133">
    <property type="entry name" value="GTP-CH-I_C/QueF"/>
</dbReference>
<name>A0AAW1S914_9CHLO</name>
<keyword evidence="9" id="KW-1185">Reference proteome</keyword>
<evidence type="ECO:0000256" key="3">
    <source>
        <dbReference type="ARBA" id="ARBA00012715"/>
    </source>
</evidence>
<dbReference type="PANTHER" id="PTHR11109">
    <property type="entry name" value="GTP CYCLOHYDROLASE I"/>
    <property type="match status" value="1"/>
</dbReference>
<dbReference type="GO" id="GO:0003934">
    <property type="term" value="F:GTP cyclohydrolase I activity"/>
    <property type="evidence" value="ECO:0007669"/>
    <property type="project" value="UniProtKB-EC"/>
</dbReference>
<dbReference type="InterPro" id="IPR043134">
    <property type="entry name" value="GTP-CH-I_N"/>
</dbReference>
<dbReference type="Gene3D" id="3.30.1130.10">
    <property type="match status" value="2"/>
</dbReference>
<dbReference type="Proteomes" id="UP001445335">
    <property type="component" value="Unassembled WGS sequence"/>
</dbReference>
<dbReference type="InterPro" id="IPR020602">
    <property type="entry name" value="GTP_CycHdrlase_I_dom"/>
</dbReference>
<sequence>MGAGSCLSSSSEVSAEDRISEVCEEGSSERLQDAVRILIQGLGEDVKREGLRDTPKRVAKAWLDASAGYHQSVKSVLGGALFHEPLVDTGCGGVVIVRDIEFASTSETNLLPFYGRCHIGYVPSQGVVLGLSKVARLARMYARRLQTQERFTQELLQAFEAHVHPQGCAVLVEARHLSQGPTLPVHASSAASGCLRQDWRMQEFLTLLRLHAPAAPLPSADCTRSGIALQAVAGNGCESAVEHMARDAAAVCPSGLDGLGLPAQEHMERAVEAILCEIGEDPLRPGLLGSATRYVRALLASTTGYKHRAVAAEPRALPGIRDRVAFACMPSTHGVVRLASLQFASQCEHHMLPFFGEARVLFVTEPSAAPLAPGVLEALLGSFSRRLQIQERLTQELVSAVHTVNGAVATLVVCEAVHMCMVARGVEKHASSTVTCAARGACKADGELRTELLKILNSASFH</sequence>
<dbReference type="EMBL" id="JALJOU010000008">
    <property type="protein sequence ID" value="KAK9842302.1"/>
    <property type="molecule type" value="Genomic_DNA"/>
</dbReference>
<dbReference type="GO" id="GO:0008270">
    <property type="term" value="F:zinc ion binding"/>
    <property type="evidence" value="ECO:0007669"/>
    <property type="project" value="TreeGrafter"/>
</dbReference>
<evidence type="ECO:0000256" key="1">
    <source>
        <dbReference type="ARBA" id="ARBA00005080"/>
    </source>
</evidence>
<protein>
    <recommendedName>
        <fullName evidence="4">GTP cyclohydrolase 1</fullName>
        <ecNumber evidence="3">3.5.4.16</ecNumber>
    </recommendedName>
    <alternativeName>
        <fullName evidence="6">GTP cyclohydrolase I</fullName>
    </alternativeName>
</protein>
<accession>A0AAW1S914</accession>
<gene>
    <name evidence="8" type="ORF">WJX81_005403</name>
</gene>
<evidence type="ECO:0000256" key="2">
    <source>
        <dbReference type="ARBA" id="ARBA00008085"/>
    </source>
</evidence>
<dbReference type="GO" id="GO:0005737">
    <property type="term" value="C:cytoplasm"/>
    <property type="evidence" value="ECO:0007669"/>
    <property type="project" value="TreeGrafter"/>
</dbReference>
<comment type="similarity">
    <text evidence="2">Belongs to the GTP cyclohydrolase I family.</text>
</comment>
<dbReference type="GO" id="GO:0006729">
    <property type="term" value="P:tetrahydrobiopterin biosynthetic process"/>
    <property type="evidence" value="ECO:0007669"/>
    <property type="project" value="TreeGrafter"/>
</dbReference>
<dbReference type="AlphaFoldDB" id="A0AAW1S914"/>
<dbReference type="Pfam" id="PF01227">
    <property type="entry name" value="GTP_cyclohydroI"/>
    <property type="match status" value="2"/>
</dbReference>
<comment type="pathway">
    <text evidence="1">Cofactor biosynthesis; 7,8-dihydroneopterin triphosphate biosynthesis; 7,8-dihydroneopterin triphosphate from GTP: step 1/1.</text>
</comment>
<feature type="domain" description="GTP cyclohydrolase I" evidence="7">
    <location>
        <begin position="32"/>
        <end position="177"/>
    </location>
</feature>
<dbReference type="InterPro" id="IPR018234">
    <property type="entry name" value="GTP_CycHdrlase_I_CS"/>
</dbReference>
<feature type="domain" description="GTP cyclohydrolase I" evidence="7">
    <location>
        <begin position="267"/>
        <end position="456"/>
    </location>
</feature>
<evidence type="ECO:0000256" key="5">
    <source>
        <dbReference type="ARBA" id="ARBA00022801"/>
    </source>
</evidence>
<dbReference type="GO" id="GO:0005525">
    <property type="term" value="F:GTP binding"/>
    <property type="evidence" value="ECO:0007669"/>
    <property type="project" value="TreeGrafter"/>
</dbReference>
<evidence type="ECO:0000259" key="7">
    <source>
        <dbReference type="Pfam" id="PF01227"/>
    </source>
</evidence>
<proteinExistence type="inferred from homology"/>
<comment type="caution">
    <text evidence="8">The sequence shown here is derived from an EMBL/GenBank/DDBJ whole genome shotgun (WGS) entry which is preliminary data.</text>
</comment>
<dbReference type="Gene3D" id="1.10.286.10">
    <property type="match status" value="2"/>
</dbReference>